<gene>
    <name evidence="2 3" type="ORF">Bm3072</name>
    <name evidence="2" type="ORF">BM_Bm3072</name>
</gene>
<dbReference type="GO" id="GO:0031045">
    <property type="term" value="C:dense core granule"/>
    <property type="evidence" value="ECO:0007669"/>
    <property type="project" value="TreeGrafter"/>
</dbReference>
<dbReference type="PANTHER" id="PTHR10024:SF368">
    <property type="entry name" value="C2 DOMAIN-CONTAINING PROTEIN"/>
    <property type="match status" value="1"/>
</dbReference>
<dbReference type="GO" id="GO:0030672">
    <property type="term" value="C:synaptic vesicle membrane"/>
    <property type="evidence" value="ECO:0007669"/>
    <property type="project" value="TreeGrafter"/>
</dbReference>
<dbReference type="Gene3D" id="2.60.40.150">
    <property type="entry name" value="C2 domain"/>
    <property type="match status" value="1"/>
</dbReference>
<dbReference type="PANTHER" id="PTHR10024">
    <property type="entry name" value="SYNAPTOTAGMIN"/>
    <property type="match status" value="1"/>
</dbReference>
<dbReference type="AlphaFoldDB" id="A0A1I9G246"/>
<evidence type="ECO:0000259" key="1">
    <source>
        <dbReference type="SMART" id="SM00239"/>
    </source>
</evidence>
<protein>
    <submittedName>
        <fullName evidence="2">Bm3072, isoform a</fullName>
    </submittedName>
</protein>
<dbReference type="GO" id="GO:0005509">
    <property type="term" value="F:calcium ion binding"/>
    <property type="evidence" value="ECO:0007669"/>
    <property type="project" value="TreeGrafter"/>
</dbReference>
<feature type="domain" description="C2" evidence="1">
    <location>
        <begin position="208"/>
        <end position="337"/>
    </location>
</feature>
<dbReference type="GO" id="GO:0005886">
    <property type="term" value="C:plasma membrane"/>
    <property type="evidence" value="ECO:0007669"/>
    <property type="project" value="TreeGrafter"/>
</dbReference>
<dbReference type="GO" id="GO:0030276">
    <property type="term" value="F:clathrin binding"/>
    <property type="evidence" value="ECO:0007669"/>
    <property type="project" value="TreeGrafter"/>
</dbReference>
<dbReference type="GO" id="GO:0001786">
    <property type="term" value="F:phosphatidylserine binding"/>
    <property type="evidence" value="ECO:0007669"/>
    <property type="project" value="TreeGrafter"/>
</dbReference>
<dbReference type="GO" id="GO:0048791">
    <property type="term" value="P:calcium ion-regulated exocytosis of neurotransmitter"/>
    <property type="evidence" value="ECO:0007669"/>
    <property type="project" value="TreeGrafter"/>
</dbReference>
<reference evidence="2" key="2">
    <citation type="submission" date="2012-12" db="EMBL/GenBank/DDBJ databases">
        <authorList>
            <consortium name="WormBase Consortium"/>
            <person name="Ghedin E."/>
            <person name="Paulini M."/>
        </authorList>
    </citation>
    <scope>NUCLEOTIDE SEQUENCE</scope>
    <source>
        <strain evidence="2">FR3</strain>
    </source>
</reference>
<dbReference type="EMBL" id="LN856944">
    <property type="protein sequence ID" value="CDP95550.1"/>
    <property type="molecule type" value="Genomic_DNA"/>
</dbReference>
<dbReference type="GO" id="GO:0000149">
    <property type="term" value="F:SNARE binding"/>
    <property type="evidence" value="ECO:0007669"/>
    <property type="project" value="TreeGrafter"/>
</dbReference>
<dbReference type="WormBase" id="Bm3072a">
    <property type="protein sequence ID" value="BM45509"/>
    <property type="gene ID" value="WBGene00223333"/>
</dbReference>
<dbReference type="GO" id="GO:0030424">
    <property type="term" value="C:axon"/>
    <property type="evidence" value="ECO:0007669"/>
    <property type="project" value="TreeGrafter"/>
</dbReference>
<organism evidence="2">
    <name type="scientific">Brugia malayi</name>
    <name type="common">Filarial nematode worm</name>
    <dbReference type="NCBI Taxonomy" id="6279"/>
    <lineage>
        <taxon>Eukaryota</taxon>
        <taxon>Metazoa</taxon>
        <taxon>Ecdysozoa</taxon>
        <taxon>Nematoda</taxon>
        <taxon>Chromadorea</taxon>
        <taxon>Rhabditida</taxon>
        <taxon>Spirurina</taxon>
        <taxon>Spiruromorpha</taxon>
        <taxon>Filarioidea</taxon>
        <taxon>Onchocercidae</taxon>
        <taxon>Brugia</taxon>
    </lineage>
</organism>
<evidence type="ECO:0000313" key="2">
    <source>
        <dbReference type="EMBL" id="CDP95550.1"/>
    </source>
</evidence>
<sequence length="345" mass="38919">MRIVASDTLLSQKCSQVKKCNEESDEPGMNFLAKHFFEYQSLNNRPHYAVQLHKLPPSQAGADQSASWAPKSMIKAGKNQAAPAARANRANTELKLGTHRYGRAARHEFREWGDKHGELKGEKLAPHKDALTKFLSNEENTPRNLFDCEFEERIFQTEPETLPELLARSNKADEIDLSLSCADTTPVSFQPVYSLMLTILTYAPNVQFVTATVKKAKLLPFNNKPFARVMLFDKRRLLEQKQTTVTPTPVCSRSDCSNATTLIIRRTDAIFSESFLFHVTPQMLDRCHIVIEMFDTDPADCSRGPIPIGHCVIGPMCPGAGCAHWLQMIRKTGLPICMWHRLFKS</sequence>
<dbReference type="SMART" id="SM00239">
    <property type="entry name" value="C2"/>
    <property type="match status" value="1"/>
</dbReference>
<proteinExistence type="predicted"/>
<dbReference type="GO" id="GO:0005544">
    <property type="term" value="F:calcium-dependent phospholipid binding"/>
    <property type="evidence" value="ECO:0007669"/>
    <property type="project" value="TreeGrafter"/>
</dbReference>
<reference evidence="2" key="1">
    <citation type="journal article" date="2007" name="Science">
        <title>Draft genome of the filarial nematode parasite Brugia malayi.</title>
        <authorList>
            <person name="Ghedin E."/>
            <person name="Wang S."/>
            <person name="Spiro D."/>
            <person name="Caler E."/>
            <person name="Zhao Q."/>
            <person name="Crabtree J."/>
            <person name="Allen J.E."/>
            <person name="Delcher A.L."/>
            <person name="Guiliano D.B."/>
            <person name="Miranda-Saavedra D."/>
            <person name="Angiuoli S.V."/>
            <person name="Creasy T."/>
            <person name="Amedeo P."/>
            <person name="Haas B."/>
            <person name="El-Sayed N.M."/>
            <person name="Wortman J.R."/>
            <person name="Feldblyum T."/>
            <person name="Tallon L."/>
            <person name="Schatz M."/>
            <person name="Shumway M."/>
            <person name="Koo H."/>
            <person name="Salzberg S.L."/>
            <person name="Schobel S."/>
            <person name="Pertea M."/>
            <person name="Pop M."/>
            <person name="White O."/>
            <person name="Barton G.J."/>
            <person name="Carlow C.K."/>
            <person name="Crawford M.J."/>
            <person name="Daub J."/>
            <person name="Dimmic M.W."/>
            <person name="Estes C.F."/>
            <person name="Foster J.M."/>
            <person name="Ganatra M."/>
            <person name="Gregory W.F."/>
            <person name="Johnson N.M."/>
            <person name="Jin J."/>
            <person name="Komuniecki R."/>
            <person name="Korf I."/>
            <person name="Kumar S."/>
            <person name="Laney S."/>
            <person name="Li B.W."/>
            <person name="Li W."/>
            <person name="Lindblom T.H."/>
            <person name="Lustigman S."/>
            <person name="Ma D."/>
            <person name="Maina C.V."/>
            <person name="Martin D.M."/>
            <person name="McCarter J.P."/>
            <person name="McReynolds L."/>
            <person name="Mitreva M."/>
            <person name="Nutman T.B."/>
            <person name="Parkinson J."/>
            <person name="Peregrin-Alvarez J.M."/>
            <person name="Poole C."/>
            <person name="Ren Q."/>
            <person name="Saunders L."/>
            <person name="Sluder A.E."/>
            <person name="Smith K."/>
            <person name="Stanke M."/>
            <person name="Unnasch T.R."/>
            <person name="Ware J."/>
            <person name="Wei A.D."/>
            <person name="Weil G."/>
            <person name="Williams D.J."/>
            <person name="Zhang Y."/>
            <person name="Williams S.A."/>
            <person name="Fraser-Liggett C."/>
            <person name="Slatko B."/>
            <person name="Blaxter M.L."/>
            <person name="Scott A.L."/>
        </authorList>
    </citation>
    <scope>NUCLEOTIDE SEQUENCE</scope>
    <source>
        <strain evidence="2">FR3</strain>
    </source>
</reference>
<accession>A0A1I9G246</accession>
<dbReference type="SUPFAM" id="SSF49562">
    <property type="entry name" value="C2 domain (Calcium/lipid-binding domain, CaLB)"/>
    <property type="match status" value="1"/>
</dbReference>
<dbReference type="InterPro" id="IPR000008">
    <property type="entry name" value="C2_dom"/>
</dbReference>
<name>A0A1I9G246_BRUMA</name>
<evidence type="ECO:0000313" key="3">
    <source>
        <dbReference type="WormBase" id="Bm3072a"/>
    </source>
</evidence>
<dbReference type="GO" id="GO:0048488">
    <property type="term" value="P:synaptic vesicle endocytosis"/>
    <property type="evidence" value="ECO:0007669"/>
    <property type="project" value="TreeGrafter"/>
</dbReference>
<dbReference type="InterPro" id="IPR035892">
    <property type="entry name" value="C2_domain_sf"/>
</dbReference>